<dbReference type="SUPFAM" id="SSF54791">
    <property type="entry name" value="Eukaryotic type KH-domain (KH-domain type I)"/>
    <property type="match status" value="3"/>
</dbReference>
<dbReference type="GO" id="GO:0003723">
    <property type="term" value="F:RNA binding"/>
    <property type="evidence" value="ECO:0007669"/>
    <property type="project" value="UniProtKB-UniRule"/>
</dbReference>
<dbReference type="InterPro" id="IPR004088">
    <property type="entry name" value="KH_dom_type_1"/>
</dbReference>
<dbReference type="InterPro" id="IPR036612">
    <property type="entry name" value="KH_dom_type_1_sf"/>
</dbReference>
<dbReference type="Pfam" id="PF00013">
    <property type="entry name" value="KH_1"/>
    <property type="match status" value="3"/>
</dbReference>
<dbReference type="Proteomes" id="UP000738325">
    <property type="component" value="Unassembled WGS sequence"/>
</dbReference>
<dbReference type="CDD" id="cd22456">
    <property type="entry name" value="KH-I_Rnc1_rpt2"/>
    <property type="match status" value="1"/>
</dbReference>
<feature type="compositionally biased region" description="Basic and acidic residues" evidence="3">
    <location>
        <begin position="1"/>
        <end position="24"/>
    </location>
</feature>
<evidence type="ECO:0000313" key="6">
    <source>
        <dbReference type="Proteomes" id="UP000738325"/>
    </source>
</evidence>
<feature type="domain" description="K Homology" evidence="4">
    <location>
        <begin position="54"/>
        <end position="134"/>
    </location>
</feature>
<protein>
    <recommendedName>
        <fullName evidence="4">K Homology domain-containing protein</fullName>
    </recommendedName>
</protein>
<evidence type="ECO:0000256" key="1">
    <source>
        <dbReference type="ARBA" id="ARBA00022737"/>
    </source>
</evidence>
<dbReference type="CDD" id="cd22439">
    <property type="entry name" value="KH-I_PCBP_rpt3"/>
    <property type="match status" value="1"/>
</dbReference>
<proteinExistence type="predicted"/>
<feature type="compositionally biased region" description="Basic and acidic residues" evidence="3">
    <location>
        <begin position="38"/>
        <end position="56"/>
    </location>
</feature>
<sequence>MSDNEHRKRGLEDSDNHDSDSDDRRHKRIAVPDASSDSQEKPLHRRRDEDVKMKVEGDDIDVAPSMPIRALVTMKEAGVIIGKSGKNVNEIREQSGAKVTISEIVPGAVERVLTITGPLDMVAKAYALVARKILEEQSDPETSTPDTDPAVVQLLVPHHLMGVVIGKSGSKIKEIQEESGARLQASEEMLPGSTERTVTVTGVPDSIHIAVYHVGVALQDKLNNERDTRQQTIQYRPMSRNSYGGSSGYPVFGSPAPHHRHQQQSYYGGGGGSGAGYMHGPYGADYAPPSVSGGGAMTQAQQIFIPNDMVGTVIGKNGAKINEIRQMSGSHIKIADSAGAGNERLVTITGTPESNQMAVYLLYSRLESEKTR</sequence>
<dbReference type="PANTHER" id="PTHR10288">
    <property type="entry name" value="KH DOMAIN CONTAINING RNA BINDING PROTEIN"/>
    <property type="match status" value="1"/>
</dbReference>
<dbReference type="Gene3D" id="3.30.1370.10">
    <property type="entry name" value="K Homology domain, type 1"/>
    <property type="match status" value="3"/>
</dbReference>
<dbReference type="AlphaFoldDB" id="A0A9P6RPM8"/>
<evidence type="ECO:0000259" key="4">
    <source>
        <dbReference type="SMART" id="SM00322"/>
    </source>
</evidence>
<dbReference type="InterPro" id="IPR004087">
    <property type="entry name" value="KH_dom"/>
</dbReference>
<feature type="domain" description="K Homology" evidence="4">
    <location>
        <begin position="297"/>
        <end position="367"/>
    </location>
</feature>
<evidence type="ECO:0000256" key="3">
    <source>
        <dbReference type="SAM" id="MobiDB-lite"/>
    </source>
</evidence>
<dbReference type="SMART" id="SM00322">
    <property type="entry name" value="KH"/>
    <property type="match status" value="3"/>
</dbReference>
<dbReference type="PROSITE" id="PS50084">
    <property type="entry name" value="KH_TYPE_1"/>
    <property type="match status" value="3"/>
</dbReference>
<organism evidence="5 6">
    <name type="scientific">Dissophora globulifera</name>
    <dbReference type="NCBI Taxonomy" id="979702"/>
    <lineage>
        <taxon>Eukaryota</taxon>
        <taxon>Fungi</taxon>
        <taxon>Fungi incertae sedis</taxon>
        <taxon>Mucoromycota</taxon>
        <taxon>Mortierellomycotina</taxon>
        <taxon>Mortierellomycetes</taxon>
        <taxon>Mortierellales</taxon>
        <taxon>Mortierellaceae</taxon>
        <taxon>Dissophora</taxon>
    </lineage>
</organism>
<reference evidence="5" key="1">
    <citation type="journal article" date="2020" name="Fungal Divers.">
        <title>Resolving the Mortierellaceae phylogeny through synthesis of multi-gene phylogenetics and phylogenomics.</title>
        <authorList>
            <person name="Vandepol N."/>
            <person name="Liber J."/>
            <person name="Desiro A."/>
            <person name="Na H."/>
            <person name="Kennedy M."/>
            <person name="Barry K."/>
            <person name="Grigoriev I.V."/>
            <person name="Miller A.N."/>
            <person name="O'Donnell K."/>
            <person name="Stajich J.E."/>
            <person name="Bonito G."/>
        </authorList>
    </citation>
    <scope>NUCLEOTIDE SEQUENCE</scope>
    <source>
        <strain evidence="5">REB-010B</strain>
    </source>
</reference>
<keyword evidence="2" id="KW-0694">RNA-binding</keyword>
<comment type="caution">
    <text evidence="5">The sequence shown here is derived from an EMBL/GenBank/DDBJ whole genome shotgun (WGS) entry which is preliminary data.</text>
</comment>
<keyword evidence="6" id="KW-1185">Reference proteome</keyword>
<accession>A0A9P6RPM8</accession>
<keyword evidence="1" id="KW-0677">Repeat</keyword>
<gene>
    <name evidence="5" type="ORF">BGZ99_000383</name>
</gene>
<name>A0A9P6RPM8_9FUNG</name>
<dbReference type="OrthoDB" id="442947at2759"/>
<feature type="domain" description="K Homology" evidence="4">
    <location>
        <begin position="148"/>
        <end position="219"/>
    </location>
</feature>
<evidence type="ECO:0000313" key="5">
    <source>
        <dbReference type="EMBL" id="KAG0325614.1"/>
    </source>
</evidence>
<dbReference type="EMBL" id="JAAAIP010000107">
    <property type="protein sequence ID" value="KAG0325614.1"/>
    <property type="molecule type" value="Genomic_DNA"/>
</dbReference>
<evidence type="ECO:0000256" key="2">
    <source>
        <dbReference type="PROSITE-ProRule" id="PRU00117"/>
    </source>
</evidence>
<feature type="region of interest" description="Disordered" evidence="3">
    <location>
        <begin position="1"/>
        <end position="56"/>
    </location>
</feature>